<sequence>MLLALLRSQECIAVSRDDDVAVSRDRYVIILRDRNAWPGASQRVGKAPEGFITVMKMHIGCMRPPFWKMVAPMEKTDGPREARYYMPAQGNNFNPILQPADPPQVGPILTVTGVVPGGSADLQFRRIPPQACDTAC</sequence>
<comment type="caution">
    <text evidence="1">The sequence shown here is derived from an EMBL/GenBank/DDBJ whole genome shotgun (WGS) entry which is preliminary data.</text>
</comment>
<proteinExistence type="predicted"/>
<gene>
    <name evidence="1" type="ORF">RIMI_LOCUS15049204</name>
</gene>
<accession>A0ABN9M2Q1</accession>
<organism evidence="1 2">
    <name type="scientific">Ranitomeya imitator</name>
    <name type="common">mimic poison frog</name>
    <dbReference type="NCBI Taxonomy" id="111125"/>
    <lineage>
        <taxon>Eukaryota</taxon>
        <taxon>Metazoa</taxon>
        <taxon>Chordata</taxon>
        <taxon>Craniata</taxon>
        <taxon>Vertebrata</taxon>
        <taxon>Euteleostomi</taxon>
        <taxon>Amphibia</taxon>
        <taxon>Batrachia</taxon>
        <taxon>Anura</taxon>
        <taxon>Neobatrachia</taxon>
        <taxon>Hyloidea</taxon>
        <taxon>Dendrobatidae</taxon>
        <taxon>Dendrobatinae</taxon>
        <taxon>Ranitomeya</taxon>
    </lineage>
</organism>
<evidence type="ECO:0000313" key="1">
    <source>
        <dbReference type="EMBL" id="CAJ0955209.1"/>
    </source>
</evidence>
<protein>
    <submittedName>
        <fullName evidence="1">Uncharacterized protein</fullName>
    </submittedName>
</protein>
<keyword evidence="2" id="KW-1185">Reference proteome</keyword>
<evidence type="ECO:0000313" key="2">
    <source>
        <dbReference type="Proteomes" id="UP001176940"/>
    </source>
</evidence>
<name>A0ABN9M2Q1_9NEOB</name>
<dbReference type="EMBL" id="CAUEEQ010039824">
    <property type="protein sequence ID" value="CAJ0955209.1"/>
    <property type="molecule type" value="Genomic_DNA"/>
</dbReference>
<dbReference type="Proteomes" id="UP001176940">
    <property type="component" value="Unassembled WGS sequence"/>
</dbReference>
<reference evidence="1" key="1">
    <citation type="submission" date="2023-07" db="EMBL/GenBank/DDBJ databases">
        <authorList>
            <person name="Stuckert A."/>
        </authorList>
    </citation>
    <scope>NUCLEOTIDE SEQUENCE</scope>
</reference>